<dbReference type="EMBL" id="JBHTCQ010000003">
    <property type="protein sequence ID" value="MFC7406513.1"/>
    <property type="molecule type" value="Genomic_DNA"/>
</dbReference>
<accession>A0ABW2QDE0</accession>
<comment type="caution">
    <text evidence="2">The sequence shown here is derived from an EMBL/GenBank/DDBJ whole genome shotgun (WGS) entry which is preliminary data.</text>
</comment>
<proteinExistence type="predicted"/>
<organism evidence="2 3">
    <name type="scientific">Georgenia alba</name>
    <dbReference type="NCBI Taxonomy" id="2233858"/>
    <lineage>
        <taxon>Bacteria</taxon>
        <taxon>Bacillati</taxon>
        <taxon>Actinomycetota</taxon>
        <taxon>Actinomycetes</taxon>
        <taxon>Micrococcales</taxon>
        <taxon>Bogoriellaceae</taxon>
        <taxon>Georgenia</taxon>
    </lineage>
</organism>
<evidence type="ECO:0000313" key="2">
    <source>
        <dbReference type="EMBL" id="MFC7406513.1"/>
    </source>
</evidence>
<feature type="compositionally biased region" description="Low complexity" evidence="1">
    <location>
        <begin position="82"/>
        <end position="96"/>
    </location>
</feature>
<keyword evidence="3" id="KW-1185">Reference proteome</keyword>
<evidence type="ECO:0000256" key="1">
    <source>
        <dbReference type="SAM" id="MobiDB-lite"/>
    </source>
</evidence>
<sequence length="96" mass="9830">MAATPHLSPDARWVPDARGEGRGVVVSARPEAGLVTISVWRGNVCVATIRLAPDQAADVVAAMADGLARLDARPELSPEAGPSSSARPAPRRAAPA</sequence>
<reference evidence="3" key="1">
    <citation type="journal article" date="2019" name="Int. J. Syst. Evol. Microbiol.">
        <title>The Global Catalogue of Microorganisms (GCM) 10K type strain sequencing project: providing services to taxonomists for standard genome sequencing and annotation.</title>
        <authorList>
            <consortium name="The Broad Institute Genomics Platform"/>
            <consortium name="The Broad Institute Genome Sequencing Center for Infectious Disease"/>
            <person name="Wu L."/>
            <person name="Ma J."/>
        </authorList>
    </citation>
    <scope>NUCLEOTIDE SEQUENCE [LARGE SCALE GENOMIC DNA]</scope>
    <source>
        <strain evidence="3">JCM 1490</strain>
    </source>
</reference>
<feature type="region of interest" description="Disordered" evidence="1">
    <location>
        <begin position="72"/>
        <end position="96"/>
    </location>
</feature>
<name>A0ABW2QDE0_9MICO</name>
<dbReference type="RefSeq" id="WP_382395974.1">
    <property type="nucleotide sequence ID" value="NZ_JBHTCQ010000003.1"/>
</dbReference>
<gene>
    <name evidence="2" type="ORF">ACFQQL_15445</name>
</gene>
<evidence type="ECO:0000313" key="3">
    <source>
        <dbReference type="Proteomes" id="UP001596455"/>
    </source>
</evidence>
<dbReference type="Proteomes" id="UP001596455">
    <property type="component" value="Unassembled WGS sequence"/>
</dbReference>
<protein>
    <submittedName>
        <fullName evidence="2">Uncharacterized protein</fullName>
    </submittedName>
</protein>